<reference evidence="3 4" key="1">
    <citation type="journal article" date="2011" name="PLoS Pathog.">
        <title>Endophytic Life Strategies Decoded by Genome and Transcriptome Analyses of the Mutualistic Root Symbiont Piriformospora indica.</title>
        <authorList>
            <person name="Zuccaro A."/>
            <person name="Lahrmann U."/>
            <person name="Guldener U."/>
            <person name="Langen G."/>
            <person name="Pfiffi S."/>
            <person name="Biedenkopf D."/>
            <person name="Wong P."/>
            <person name="Samans B."/>
            <person name="Grimm C."/>
            <person name="Basiewicz M."/>
            <person name="Murat C."/>
            <person name="Martin F."/>
            <person name="Kogel K.H."/>
        </authorList>
    </citation>
    <scope>NUCLEOTIDE SEQUENCE [LARGE SCALE GENOMIC DNA]</scope>
    <source>
        <strain evidence="3 4">DSM 11827</strain>
    </source>
</reference>
<sequence>MRFSRFVALFASAALLVSAAPLPVLDIDHERMMNYHLGSANNHRMQVGHHANQAIFHSGALALAKQRDDHHAAARHQMAMDYHDEQRVRHLGQYGHHMQQAEHHRQQLGTRSIEELD</sequence>
<feature type="region of interest" description="Disordered" evidence="1">
    <location>
        <begin position="95"/>
        <end position="117"/>
    </location>
</feature>
<feature type="chain" id="PRO_5003469553" evidence="2">
    <location>
        <begin position="20"/>
        <end position="117"/>
    </location>
</feature>
<gene>
    <name evidence="3" type="ORF">PIIN_11595</name>
</gene>
<dbReference type="Proteomes" id="UP000007148">
    <property type="component" value="Unassembled WGS sequence"/>
</dbReference>
<proteinExistence type="predicted"/>
<keyword evidence="4" id="KW-1185">Reference proteome</keyword>
<comment type="caution">
    <text evidence="3">The sequence shown here is derived from an EMBL/GenBank/DDBJ whole genome shotgun (WGS) entry which is preliminary data.</text>
</comment>
<evidence type="ECO:0000313" key="3">
    <source>
        <dbReference type="EMBL" id="CCA77618.1"/>
    </source>
</evidence>
<dbReference type="EMBL" id="CAFZ01001787">
    <property type="protein sequence ID" value="CCA77618.1"/>
    <property type="molecule type" value="Genomic_DNA"/>
</dbReference>
<evidence type="ECO:0000256" key="1">
    <source>
        <dbReference type="SAM" id="MobiDB-lite"/>
    </source>
</evidence>
<keyword evidence="2" id="KW-0732">Signal</keyword>
<organism evidence="3 4">
    <name type="scientific">Serendipita indica (strain DSM 11827)</name>
    <name type="common">Root endophyte fungus</name>
    <name type="synonym">Piriformospora indica</name>
    <dbReference type="NCBI Taxonomy" id="1109443"/>
    <lineage>
        <taxon>Eukaryota</taxon>
        <taxon>Fungi</taxon>
        <taxon>Dikarya</taxon>
        <taxon>Basidiomycota</taxon>
        <taxon>Agaricomycotina</taxon>
        <taxon>Agaricomycetes</taxon>
        <taxon>Sebacinales</taxon>
        <taxon>Serendipitaceae</taxon>
        <taxon>Serendipita</taxon>
    </lineage>
</organism>
<dbReference type="AlphaFoldDB" id="G4U225"/>
<dbReference type="InParanoid" id="G4U225"/>
<evidence type="ECO:0000256" key="2">
    <source>
        <dbReference type="SAM" id="SignalP"/>
    </source>
</evidence>
<name>G4U225_SERID</name>
<evidence type="ECO:0000313" key="4">
    <source>
        <dbReference type="Proteomes" id="UP000007148"/>
    </source>
</evidence>
<dbReference type="HOGENOM" id="CLU_156034_0_0_1"/>
<feature type="signal peptide" evidence="2">
    <location>
        <begin position="1"/>
        <end position="19"/>
    </location>
</feature>
<protein>
    <submittedName>
        <fullName evidence="3">Uncharacterized protein</fullName>
    </submittedName>
</protein>
<accession>G4U225</accession>